<gene>
    <name evidence="1" type="ORF">RchiOBHm_Chr5g0057331</name>
</gene>
<dbReference type="InterPro" id="IPR016025">
    <property type="entry name" value="Clathrin_H-chain_N"/>
</dbReference>
<comment type="caution">
    <text evidence="1">The sequence shown here is derived from an EMBL/GenBank/DDBJ whole genome shotgun (WGS) entry which is preliminary data.</text>
</comment>
<dbReference type="GO" id="GO:0030130">
    <property type="term" value="C:clathrin coat of trans-Golgi network vesicle"/>
    <property type="evidence" value="ECO:0007669"/>
    <property type="project" value="InterPro"/>
</dbReference>
<dbReference type="GO" id="GO:0016192">
    <property type="term" value="P:vesicle-mediated transport"/>
    <property type="evidence" value="ECO:0007669"/>
    <property type="project" value="InterPro"/>
</dbReference>
<dbReference type="Gene3D" id="2.130.10.110">
    <property type="entry name" value="Clathrin heavy-chain terminal domain"/>
    <property type="match status" value="1"/>
</dbReference>
<sequence>MSSLASIYSIVESDIEVVLQLPIIEINLQFITFTHVTMESNKYECVRAQNSIVIIDMSVPNQCSLCTYESKLPNPCFERWPMSSAATCALLPLVLLLGSFVSTSTTSPAASGLPRSTVFFSNRRTNCPPAFFFVLSLSYHQHYKQ</sequence>
<accession>A0A2P6QGV6</accession>
<dbReference type="SUPFAM" id="SSF50989">
    <property type="entry name" value="Clathrin heavy-chain terminal domain"/>
    <property type="match status" value="1"/>
</dbReference>
<dbReference type="EMBL" id="PDCK01000043">
    <property type="protein sequence ID" value="PRQ33411.1"/>
    <property type="molecule type" value="Genomic_DNA"/>
</dbReference>
<dbReference type="GO" id="GO:0005198">
    <property type="term" value="F:structural molecule activity"/>
    <property type="evidence" value="ECO:0007669"/>
    <property type="project" value="InterPro"/>
</dbReference>
<dbReference type="GO" id="GO:0006886">
    <property type="term" value="P:intracellular protein transport"/>
    <property type="evidence" value="ECO:0007669"/>
    <property type="project" value="InterPro"/>
</dbReference>
<dbReference type="AlphaFoldDB" id="A0A2P6QGV6"/>
<name>A0A2P6QGV6_ROSCH</name>
<dbReference type="OrthoDB" id="2113814at2759"/>
<dbReference type="STRING" id="74649.A0A2P6QGV6"/>
<dbReference type="GO" id="GO:0030132">
    <property type="term" value="C:clathrin coat of coated pit"/>
    <property type="evidence" value="ECO:0007669"/>
    <property type="project" value="InterPro"/>
</dbReference>
<evidence type="ECO:0000313" key="2">
    <source>
        <dbReference type="Proteomes" id="UP000238479"/>
    </source>
</evidence>
<protein>
    <submittedName>
        <fullName evidence="1">Putative clathrin, heavy chain, linker/propeller domain-containing protein</fullName>
    </submittedName>
</protein>
<evidence type="ECO:0000313" key="1">
    <source>
        <dbReference type="EMBL" id="PRQ33411.1"/>
    </source>
</evidence>
<proteinExistence type="predicted"/>
<reference evidence="1 2" key="1">
    <citation type="journal article" date="2018" name="Nat. Genet.">
        <title>The Rosa genome provides new insights in the design of modern roses.</title>
        <authorList>
            <person name="Bendahmane M."/>
        </authorList>
    </citation>
    <scope>NUCLEOTIDE SEQUENCE [LARGE SCALE GENOMIC DNA]</scope>
    <source>
        <strain evidence="2">cv. Old Blush</strain>
    </source>
</reference>
<dbReference type="Proteomes" id="UP000238479">
    <property type="component" value="Chromosome 5"/>
</dbReference>
<dbReference type="Gramene" id="PRQ33411">
    <property type="protein sequence ID" value="PRQ33411"/>
    <property type="gene ID" value="RchiOBHm_Chr5g0057331"/>
</dbReference>
<organism evidence="1 2">
    <name type="scientific">Rosa chinensis</name>
    <name type="common">China rose</name>
    <dbReference type="NCBI Taxonomy" id="74649"/>
    <lineage>
        <taxon>Eukaryota</taxon>
        <taxon>Viridiplantae</taxon>
        <taxon>Streptophyta</taxon>
        <taxon>Embryophyta</taxon>
        <taxon>Tracheophyta</taxon>
        <taxon>Spermatophyta</taxon>
        <taxon>Magnoliopsida</taxon>
        <taxon>eudicotyledons</taxon>
        <taxon>Gunneridae</taxon>
        <taxon>Pentapetalae</taxon>
        <taxon>rosids</taxon>
        <taxon>fabids</taxon>
        <taxon>Rosales</taxon>
        <taxon>Rosaceae</taxon>
        <taxon>Rosoideae</taxon>
        <taxon>Rosoideae incertae sedis</taxon>
        <taxon>Rosa</taxon>
    </lineage>
</organism>
<keyword evidence="2" id="KW-1185">Reference proteome</keyword>